<proteinExistence type="predicted"/>
<dbReference type="SUPFAM" id="SSF81321">
    <property type="entry name" value="Family A G protein-coupled receptor-like"/>
    <property type="match status" value="1"/>
</dbReference>
<keyword evidence="1" id="KW-0472">Membrane</keyword>
<evidence type="ECO:0000259" key="2">
    <source>
        <dbReference type="SMART" id="SM00355"/>
    </source>
</evidence>
<feature type="transmembrane region" description="Helical" evidence="1">
    <location>
        <begin position="39"/>
        <end position="57"/>
    </location>
</feature>
<organism evidence="3 4">
    <name type="scientific">Steinernema glaseri</name>
    <dbReference type="NCBI Taxonomy" id="37863"/>
    <lineage>
        <taxon>Eukaryota</taxon>
        <taxon>Metazoa</taxon>
        <taxon>Ecdysozoa</taxon>
        <taxon>Nematoda</taxon>
        <taxon>Chromadorea</taxon>
        <taxon>Rhabditida</taxon>
        <taxon>Tylenchina</taxon>
        <taxon>Panagrolaimomorpha</taxon>
        <taxon>Strongyloidoidea</taxon>
        <taxon>Steinernematidae</taxon>
        <taxon>Steinernema</taxon>
    </lineage>
</organism>
<dbReference type="CDD" id="cd00637">
    <property type="entry name" value="7tm_classA_rhodopsin-like"/>
    <property type="match status" value="1"/>
</dbReference>
<dbReference type="AlphaFoldDB" id="A0A1I8AJJ6"/>
<feature type="domain" description="C2H2-type" evidence="2">
    <location>
        <begin position="295"/>
        <end position="319"/>
    </location>
</feature>
<feature type="transmembrane region" description="Helical" evidence="1">
    <location>
        <begin position="912"/>
        <end position="930"/>
    </location>
</feature>
<feature type="transmembrane region" description="Helical" evidence="1">
    <location>
        <begin position="821"/>
        <end position="846"/>
    </location>
</feature>
<feature type="transmembrane region" description="Helical" evidence="1">
    <location>
        <begin position="975"/>
        <end position="997"/>
    </location>
</feature>
<feature type="transmembrane region" description="Helical" evidence="1">
    <location>
        <begin position="786"/>
        <end position="809"/>
    </location>
</feature>
<dbReference type="PANTHER" id="PTHR23021">
    <property type="entry name" value="SERPENTINE RECEPTOR, CLASS T"/>
    <property type="match status" value="1"/>
</dbReference>
<reference evidence="4" key="1">
    <citation type="submission" date="2016-11" db="UniProtKB">
        <authorList>
            <consortium name="WormBaseParasite"/>
        </authorList>
    </citation>
    <scope>IDENTIFICATION</scope>
</reference>
<evidence type="ECO:0000313" key="3">
    <source>
        <dbReference type="Proteomes" id="UP000095287"/>
    </source>
</evidence>
<feature type="domain" description="C2H2-type" evidence="2">
    <location>
        <begin position="668"/>
        <end position="692"/>
    </location>
</feature>
<dbReference type="PANTHER" id="PTHR23021:SF11">
    <property type="entry name" value="SERPENTINE RECEPTOR, CLASS T"/>
    <property type="match status" value="1"/>
</dbReference>
<evidence type="ECO:0000256" key="1">
    <source>
        <dbReference type="SAM" id="Phobius"/>
    </source>
</evidence>
<dbReference type="Proteomes" id="UP000095287">
    <property type="component" value="Unplaced"/>
</dbReference>
<feature type="transmembrane region" description="Helical" evidence="1">
    <location>
        <begin position="128"/>
        <end position="150"/>
    </location>
</feature>
<keyword evidence="1" id="KW-1133">Transmembrane helix</keyword>
<feature type="domain" description="C2H2-type" evidence="2">
    <location>
        <begin position="399"/>
        <end position="423"/>
    </location>
</feature>
<dbReference type="InterPro" id="IPR013087">
    <property type="entry name" value="Znf_C2H2_type"/>
</dbReference>
<keyword evidence="1" id="KW-0812">Transmembrane</keyword>
<feature type="domain" description="C2H2-type" evidence="2">
    <location>
        <begin position="564"/>
        <end position="588"/>
    </location>
</feature>
<accession>A0A1I8AJJ6</accession>
<feature type="transmembrane region" description="Helical" evidence="1">
    <location>
        <begin position="89"/>
        <end position="107"/>
    </location>
</feature>
<feature type="domain" description="C2H2-type" evidence="2">
    <location>
        <begin position="267"/>
        <end position="290"/>
    </location>
</feature>
<feature type="transmembrane region" description="Helical" evidence="1">
    <location>
        <begin position="867"/>
        <end position="892"/>
    </location>
</feature>
<feature type="transmembrane region" description="Helical" evidence="1">
    <location>
        <begin position="750"/>
        <end position="774"/>
    </location>
</feature>
<keyword evidence="3" id="KW-1185">Reference proteome</keyword>
<name>A0A1I8AJJ6_9BILA</name>
<dbReference type="WBParaSite" id="L893_g6618.t1">
    <property type="protein sequence ID" value="L893_g6618.t1"/>
    <property type="gene ID" value="L893_g6618"/>
</dbReference>
<feature type="transmembrane region" description="Helical" evidence="1">
    <location>
        <begin position="942"/>
        <end position="963"/>
    </location>
</feature>
<dbReference type="Pfam" id="PF10321">
    <property type="entry name" value="7TM_GPCR_Srt"/>
    <property type="match status" value="2"/>
</dbReference>
<dbReference type="InterPro" id="IPR019425">
    <property type="entry name" value="7TM_GPCR_serpentine_rcpt_Srt"/>
</dbReference>
<sequence length="1028" mass="116453">MFSVFWYLYCSSSEVLALNRMLEFASRPLSITLFEGKRIYLWLLVVFAYATICTALVPDAFYHYDPYGGTFYFLRASGEVNVVHLFNNFFKFGFMSLAYGAMLFFMFRLKQRTDGGPRISTFQIKVSLQTLAIAVLADGVTMGYLAAAYLPLSPEVAKYTGTLGQCLWIAVHSILESQKQLRLKMVHYNNRGSVPLTDTRSARKRKFSSESLSDAENDLSTVSFEVSSLSSVEESEVDCAEEEANYLEDERQESARGWKNSEKLSIWKCAVCKEQIKGQWNNRRRHIQVHEGLKVSCPVGGCSATMAHHNLTEHLKKKHKMCRNALTADEKALIQREFNRNNEVAMSHEMKYFPPTSLVAFSETIGKDGVKPFCKKCGARCTQLQNRRNHVAKELKLKMDCPVTECTYRGRYGAVQFHIGYKHSKKLEELSSDQKERLQNAKQKLYKKKQLRLKMIHHNNRGSVPVTDARAARKRKFSSESLSDAENDLSTVISDRSEVSSVSSVEEGEVDCAEISEEEVNHLEAEKQESARCLKNSEMFSIWKIKGQWNNRRSHIQVHEGLKVSCPVGGCSATVSNNSLQRHLRIKHNKTKDALPDNGKALIQKQLDRNNEVAMSHEMKYFPPTNLLSFSETVGKDAVKPFCKKCGTRCITVSSRRNHVAVELNFTMDCPVRGCTYRGRSSALRHHLEQNHRKNLQDLCTAQKERFDNARQKLYKKVDTVMHQMGHPFCDERGHLVLAVNPDDPRTGRLIGIIYIIVGAIGISISGFVCFVFCRPHLFKHSCYKLVAITIAAGINNLILTCFVAGLASLAGFDYCSDDHYWFYLLGYYVVVSWYFYCIATVVLALNRVLTSINAKTSLGIFGGRKIWIWTLFMFLYALFGLASDPTYAFYVPNRGAYVSGMPSLFHVRQNSVIPALATLCYLVMLRYICKTYRTTGYSYHIASFGAALIGDLVTVFWMVTPYCSRNYPSLREYAMLMATASWTALHVGSGLLYLLTNKHVHRALKKVFRTPNALPFTASGSVQPSSI</sequence>
<dbReference type="SUPFAM" id="SSF49599">
    <property type="entry name" value="TRAF domain-like"/>
    <property type="match status" value="1"/>
</dbReference>
<evidence type="ECO:0000313" key="4">
    <source>
        <dbReference type="WBParaSite" id="L893_g6618.t1"/>
    </source>
</evidence>
<dbReference type="SMART" id="SM00355">
    <property type="entry name" value="ZnF_C2H2"/>
    <property type="match status" value="5"/>
</dbReference>
<protein>
    <submittedName>
        <fullName evidence="4">G_PROTEIN_RECEP_F1_2 domain-containing protein</fullName>
    </submittedName>
</protein>